<dbReference type="GO" id="GO:0004402">
    <property type="term" value="F:histone acetyltransferase activity"/>
    <property type="evidence" value="ECO:0007669"/>
    <property type="project" value="InterPro"/>
</dbReference>
<feature type="repeat" description="WD" evidence="1">
    <location>
        <begin position="640"/>
        <end position="681"/>
    </location>
</feature>
<dbReference type="PANTHER" id="PTHR15496">
    <property type="entry name" value="GENERAL TRANSCRIPTION FACTOR 3C POLYPEPTIDE 4 FAMILY"/>
    <property type="match status" value="1"/>
</dbReference>
<dbReference type="EMBL" id="KZ305034">
    <property type="protein sequence ID" value="PIA44104.1"/>
    <property type="molecule type" value="Genomic_DNA"/>
</dbReference>
<organism evidence="3 4">
    <name type="scientific">Aquilegia coerulea</name>
    <name type="common">Rocky mountain columbine</name>
    <dbReference type="NCBI Taxonomy" id="218851"/>
    <lineage>
        <taxon>Eukaryota</taxon>
        <taxon>Viridiplantae</taxon>
        <taxon>Streptophyta</taxon>
        <taxon>Embryophyta</taxon>
        <taxon>Tracheophyta</taxon>
        <taxon>Spermatophyta</taxon>
        <taxon>Magnoliopsida</taxon>
        <taxon>Ranunculales</taxon>
        <taxon>Ranunculaceae</taxon>
        <taxon>Thalictroideae</taxon>
        <taxon>Aquilegia</taxon>
    </lineage>
</organism>
<dbReference type="SUPFAM" id="SSF50978">
    <property type="entry name" value="WD40 repeat-like"/>
    <property type="match status" value="1"/>
</dbReference>
<dbReference type="Gene3D" id="2.130.10.10">
    <property type="entry name" value="YVTN repeat-like/Quinoprotein amine dehydrogenase"/>
    <property type="match status" value="2"/>
</dbReference>
<evidence type="ECO:0000313" key="3">
    <source>
        <dbReference type="EMBL" id="PIA44104.1"/>
    </source>
</evidence>
<dbReference type="InterPro" id="IPR036322">
    <property type="entry name" value="WD40_repeat_dom_sf"/>
</dbReference>
<dbReference type="SMART" id="SM00320">
    <property type="entry name" value="WD40"/>
    <property type="match status" value="5"/>
</dbReference>
<dbReference type="InterPro" id="IPR024761">
    <property type="entry name" value="TFIIIC_delta_N"/>
</dbReference>
<dbReference type="STRING" id="218851.A0A2G5DKR6"/>
<evidence type="ECO:0000259" key="2">
    <source>
        <dbReference type="Pfam" id="PF12657"/>
    </source>
</evidence>
<dbReference type="Proteomes" id="UP000230069">
    <property type="component" value="Unassembled WGS sequence"/>
</dbReference>
<name>A0A2G5DKR6_AQUCA</name>
<dbReference type="InterPro" id="IPR015943">
    <property type="entry name" value="WD40/YVTN_repeat-like_dom_sf"/>
</dbReference>
<sequence length="1095" mass="120854">MVSPFQTATLVARPSYPNSIAWSHENLVAIASGHLITILNPALLFGPRGLITIPPIKPFPIGVVSREDLLTECLLPTCLSRDTRPCARSIAWSPLGLAPNSGCILAVCTTEGRVKLYRQPFIEYCAEWVEVIDITDLLFDHLVRSGFGEADLPFTKASCEEAAECQRESACGSHLKNSMLNKGHKRRGTMEDQVSYFETMEDANGSCTPFNEKRVTARTETAAFHCLFKKNTCVEVLKQNGPQLVWVNGTIERIRNGKALVHFSGTRISGTLLNDDWVELNIKKGKMRSSHAQNGINPDPAALSPKIRPYMDVANLPEQIVLLEYPDLERILSGQAVEAWLDDRWVEGLCVGFSEQGLLVKLSGESGSVTLDARSVRLAPLWNCGLNLWQVTIPKIEMEDLELAKVVKSKTKRFKENNLRRCSSVPKHQGKSDKQRSVNGTISEITARQYVSCNAMLSSTVVAWSPMLHLSSESDSSHLNSSPSDLSLLSVGGKSGKLSLWRIYEPQRYSIVHNDVSVNVSLVGLLQAHNKWITSICWKSLSTNGSNSQVALATGSSDGSVKVWLVDTERLLNSSESNNSSICLLKEVTSASSAPVSVLSLTASAESPEKMLLAVGRGSGSLEVWICDISNFKFQIIGSYDAHVQVVTGLTWAFNGHCLYSCSQDDSVRSWVIQGSSLYEAQIPSGSLGIRSSTDLPNVSDSCFGLAISPGNLVIAVVRGLDTELLNQMYQARSQKAAVEFCWIGGQQLESSSDKNLELGVETIPGISEREMACWESNMLWSLKQYQHLDNLLVVWDVIVALFAVEYSAQNYVQRILAKWLSSWFAGCDVGCSIEKILLYASRCLYKISTRQLHLLNIICRRFVLSGLKGDIPNVQAMLLEGVGVEDERLKLWIDILDISERELRERLVAFSFAFLLSQASSSTTIIPIDRQWLPAGIAQMEQWVAKNHDSVQDNLKILASKLEKLGKRLHSICGYVAEEQCKFCSASAPFDSPEIAFCVGVSCNTGVGQSHKLVRCAASMQLCPTTPLWYCVCCQRFVSELAPRSLFTLSELPIDLKSFMRSSSRQLALRPLCPFCGILLQRLQPEFLISPSPV</sequence>
<dbReference type="GO" id="GO:0000127">
    <property type="term" value="C:transcription factor TFIIIC complex"/>
    <property type="evidence" value="ECO:0007669"/>
    <property type="project" value="InterPro"/>
</dbReference>
<reference evidence="3 4" key="1">
    <citation type="submission" date="2017-09" db="EMBL/GenBank/DDBJ databases">
        <title>WGS assembly of Aquilegia coerulea Goldsmith.</title>
        <authorList>
            <person name="Hodges S."/>
            <person name="Kramer E."/>
            <person name="Nordborg M."/>
            <person name="Tomkins J."/>
            <person name="Borevitz J."/>
            <person name="Derieg N."/>
            <person name="Yan J."/>
            <person name="Mihaltcheva S."/>
            <person name="Hayes R.D."/>
            <person name="Rokhsar D."/>
        </authorList>
    </citation>
    <scope>NUCLEOTIDE SEQUENCE [LARGE SCALE GENOMIC DNA]</scope>
    <source>
        <strain evidence="4">cv. Goldsmith</strain>
    </source>
</reference>
<dbReference type="Pfam" id="PF12657">
    <property type="entry name" value="TFIIIC_delta"/>
    <property type="match status" value="2"/>
</dbReference>
<accession>A0A2G5DKR6</accession>
<dbReference type="PROSITE" id="PS50082">
    <property type="entry name" value="WD_REPEATS_2"/>
    <property type="match status" value="2"/>
</dbReference>
<feature type="domain" description="Transcription factor IIIC 90kDa subunit N-terminal" evidence="2">
    <location>
        <begin position="85"/>
        <end position="143"/>
    </location>
</feature>
<dbReference type="GO" id="GO:0006384">
    <property type="term" value="P:transcription initiation at RNA polymerase III promoter"/>
    <property type="evidence" value="ECO:0007669"/>
    <property type="project" value="InterPro"/>
</dbReference>
<keyword evidence="1" id="KW-0853">WD repeat</keyword>
<dbReference type="OrthoDB" id="6021743at2759"/>
<dbReference type="InterPro" id="IPR044230">
    <property type="entry name" value="GTF3C4"/>
</dbReference>
<dbReference type="EMBL" id="KZ305034">
    <property type="protein sequence ID" value="PIA44103.1"/>
    <property type="molecule type" value="Genomic_DNA"/>
</dbReference>
<evidence type="ECO:0000256" key="1">
    <source>
        <dbReference type="PROSITE-ProRule" id="PRU00221"/>
    </source>
</evidence>
<keyword evidence="4" id="KW-1185">Reference proteome</keyword>
<proteinExistence type="predicted"/>
<gene>
    <name evidence="3" type="ORF">AQUCO_01700014v1</name>
</gene>
<dbReference type="InterPro" id="IPR001680">
    <property type="entry name" value="WD40_rpt"/>
</dbReference>
<dbReference type="AlphaFoldDB" id="A0A2G5DKR6"/>
<dbReference type="FunCoup" id="A0A2G5DKR6">
    <property type="interactions" value="1139"/>
</dbReference>
<evidence type="ECO:0000313" key="4">
    <source>
        <dbReference type="Proteomes" id="UP000230069"/>
    </source>
</evidence>
<feature type="repeat" description="WD" evidence="1">
    <location>
        <begin position="552"/>
        <end position="574"/>
    </location>
</feature>
<feature type="domain" description="Transcription factor IIIC 90kDa subunit N-terminal" evidence="2">
    <location>
        <begin position="430"/>
        <end position="719"/>
    </location>
</feature>
<protein>
    <recommendedName>
        <fullName evidence="2">Transcription factor IIIC 90kDa subunit N-terminal domain-containing protein</fullName>
    </recommendedName>
</protein>
<dbReference type="PANTHER" id="PTHR15496:SF2">
    <property type="entry name" value="GENERAL TRANSCRIPTION FACTOR 3C POLYPEPTIDE 4"/>
    <property type="match status" value="1"/>
</dbReference>